<reference evidence="1" key="1">
    <citation type="journal article" date="2023" name="Mol. Ecol. Resour.">
        <title>Chromosome-level genome assembly of a triploid poplar Populus alba 'Berolinensis'.</title>
        <authorList>
            <person name="Chen S."/>
            <person name="Yu Y."/>
            <person name="Wang X."/>
            <person name="Wang S."/>
            <person name="Zhang T."/>
            <person name="Zhou Y."/>
            <person name="He R."/>
            <person name="Meng N."/>
            <person name="Wang Y."/>
            <person name="Liu W."/>
            <person name="Liu Z."/>
            <person name="Liu J."/>
            <person name="Guo Q."/>
            <person name="Huang H."/>
            <person name="Sederoff R.R."/>
            <person name="Wang G."/>
            <person name="Qu G."/>
            <person name="Chen S."/>
        </authorList>
    </citation>
    <scope>NUCLEOTIDE SEQUENCE</scope>
    <source>
        <strain evidence="1">SC-2020</strain>
    </source>
</reference>
<dbReference type="Proteomes" id="UP001164929">
    <property type="component" value="Chromosome 7"/>
</dbReference>
<name>A0AAD6VXH4_9ROSI</name>
<dbReference type="AlphaFoldDB" id="A0AAD6VXH4"/>
<comment type="caution">
    <text evidence="1">The sequence shown here is derived from an EMBL/GenBank/DDBJ whole genome shotgun (WGS) entry which is preliminary data.</text>
</comment>
<accession>A0AAD6VXH4</accession>
<keyword evidence="2" id="KW-1185">Reference proteome</keyword>
<proteinExistence type="predicted"/>
<protein>
    <submittedName>
        <fullName evidence="1">Uncharacterized protein</fullName>
    </submittedName>
</protein>
<organism evidence="1 2">
    <name type="scientific">Populus alba x Populus x berolinensis</name>
    <dbReference type="NCBI Taxonomy" id="444605"/>
    <lineage>
        <taxon>Eukaryota</taxon>
        <taxon>Viridiplantae</taxon>
        <taxon>Streptophyta</taxon>
        <taxon>Embryophyta</taxon>
        <taxon>Tracheophyta</taxon>
        <taxon>Spermatophyta</taxon>
        <taxon>Magnoliopsida</taxon>
        <taxon>eudicotyledons</taxon>
        <taxon>Gunneridae</taxon>
        <taxon>Pentapetalae</taxon>
        <taxon>rosids</taxon>
        <taxon>fabids</taxon>
        <taxon>Malpighiales</taxon>
        <taxon>Salicaceae</taxon>
        <taxon>Saliceae</taxon>
        <taxon>Populus</taxon>
    </lineage>
</organism>
<evidence type="ECO:0000313" key="1">
    <source>
        <dbReference type="EMBL" id="KAJ6991069.1"/>
    </source>
</evidence>
<dbReference type="EMBL" id="JAQIZT010000007">
    <property type="protein sequence ID" value="KAJ6991069.1"/>
    <property type="molecule type" value="Genomic_DNA"/>
</dbReference>
<evidence type="ECO:0000313" key="2">
    <source>
        <dbReference type="Proteomes" id="UP001164929"/>
    </source>
</evidence>
<gene>
    <name evidence="1" type="ORF">NC653_019323</name>
</gene>
<sequence length="139" mass="16302">MNTILIKHQVGDSPLFIIEFHSLIFQKDYVFTKTNLNKYDSLINSRKHKQNFRIILELVTRKSDIICKISPTIFHGFAQVWYHNLEPNLVFGLYDLYAKLISYFNSSILAKKSIIELSLSLNEKIKVLEHISKNLTRKC</sequence>